<sequence length="279" mass="31952">MDTENKVDGYYYNCGEVNAKNLVQAPAEKCPVSPVSDVIVRIPVLIAHATVEADVEACIDFPCYEDFYEIKRIKKNVFLTQGRIIPLVQPDGEAPTGKLYLKGFVEKNIEYATADCVSRKKDIINGDIKHHTVKVPFQVVTLITFRSPIIINDRGPLTERTIYCDTSKESCCFDCDDGLKGRSFCESDFSETVTFYDRPFVKLDSFRIFELDFNKDPEPLCPRYPGSDSRKEEEEGQPEGYYKQDCGETHKAFEYDKVEEKFALFLCVRVLQDQYVRVC</sequence>
<evidence type="ECO:0000313" key="3">
    <source>
        <dbReference type="Proteomes" id="UP000679179"/>
    </source>
</evidence>
<comment type="caution">
    <text evidence="2">The sequence shown here is derived from an EMBL/GenBank/DDBJ whole genome shotgun (WGS) entry which is preliminary data.</text>
</comment>
<dbReference type="EMBL" id="BOPZ01000018">
    <property type="protein sequence ID" value="GIM29514.1"/>
    <property type="molecule type" value="Genomic_DNA"/>
</dbReference>
<organism evidence="2 3">
    <name type="scientific">Clostridium polyendosporum</name>
    <dbReference type="NCBI Taxonomy" id="69208"/>
    <lineage>
        <taxon>Bacteria</taxon>
        <taxon>Bacillati</taxon>
        <taxon>Bacillota</taxon>
        <taxon>Clostridia</taxon>
        <taxon>Eubacteriales</taxon>
        <taxon>Clostridiaceae</taxon>
        <taxon>Clostridium</taxon>
    </lineage>
</organism>
<evidence type="ECO:0000313" key="2">
    <source>
        <dbReference type="EMBL" id="GIM29514.1"/>
    </source>
</evidence>
<evidence type="ECO:0000259" key="1">
    <source>
        <dbReference type="Pfam" id="PF25250"/>
    </source>
</evidence>
<reference evidence="2" key="1">
    <citation type="submission" date="2021-03" db="EMBL/GenBank/DDBJ databases">
        <title>Taxonomic study of Clostridium polyendosporum from meadow-gley soil under rice.</title>
        <authorList>
            <person name="Kobayashi H."/>
            <person name="Tanizawa Y."/>
            <person name="Yagura M."/>
        </authorList>
    </citation>
    <scope>NUCLEOTIDE SEQUENCE</scope>
    <source>
        <strain evidence="2">JCM 30710</strain>
    </source>
</reference>
<feature type="domain" description="DUF7852" evidence="1">
    <location>
        <begin position="37"/>
        <end position="117"/>
    </location>
</feature>
<accession>A0A919S0A7</accession>
<proteinExistence type="predicted"/>
<dbReference type="NCBIfam" id="NF045794">
    <property type="entry name" value="CsxC_fam"/>
    <property type="match status" value="1"/>
</dbReference>
<keyword evidence="3" id="KW-1185">Reference proteome</keyword>
<dbReference type="InterPro" id="IPR054845">
    <property type="entry name" value="Exosporium_prot_C"/>
</dbReference>
<dbReference type="AlphaFoldDB" id="A0A919S0A7"/>
<gene>
    <name evidence="2" type="ORF">CPJCM30710_21800</name>
</gene>
<name>A0A919S0A7_9CLOT</name>
<protein>
    <recommendedName>
        <fullName evidence="1">DUF7852 domain-containing protein</fullName>
    </recommendedName>
</protein>
<dbReference type="RefSeq" id="WP_212904208.1">
    <property type="nucleotide sequence ID" value="NZ_BOPZ01000018.1"/>
</dbReference>
<dbReference type="Proteomes" id="UP000679179">
    <property type="component" value="Unassembled WGS sequence"/>
</dbReference>
<dbReference type="Pfam" id="PF25250">
    <property type="entry name" value="DUF7852"/>
    <property type="match status" value="1"/>
</dbReference>
<dbReference type="InterPro" id="IPR057174">
    <property type="entry name" value="DUF7852"/>
</dbReference>